<reference evidence="7" key="2">
    <citation type="journal article" date="2021" name="PeerJ">
        <title>Extensive microbial diversity within the chicken gut microbiome revealed by metagenomics and culture.</title>
        <authorList>
            <person name="Gilroy R."/>
            <person name="Ravi A."/>
            <person name="Getino M."/>
            <person name="Pursley I."/>
            <person name="Horton D.L."/>
            <person name="Alikhan N.F."/>
            <person name="Baker D."/>
            <person name="Gharbi K."/>
            <person name="Hall N."/>
            <person name="Watson M."/>
            <person name="Adriaenssens E.M."/>
            <person name="Foster-Nyarko E."/>
            <person name="Jarju S."/>
            <person name="Secka A."/>
            <person name="Antonio M."/>
            <person name="Oren A."/>
            <person name="Chaudhuri R.R."/>
            <person name="La Ragione R."/>
            <person name="Hildebrand F."/>
            <person name="Pallen M.J."/>
        </authorList>
    </citation>
    <scope>NUCLEOTIDE SEQUENCE</scope>
    <source>
        <strain evidence="7">CHK199-13235</strain>
    </source>
</reference>
<evidence type="ECO:0000256" key="5">
    <source>
        <dbReference type="ARBA" id="ARBA00044503"/>
    </source>
</evidence>
<dbReference type="Pfam" id="PF04327">
    <property type="entry name" value="Peptidase_Prp"/>
    <property type="match status" value="1"/>
</dbReference>
<dbReference type="GO" id="GO:0006508">
    <property type="term" value="P:proteolysis"/>
    <property type="evidence" value="ECO:0007669"/>
    <property type="project" value="UniProtKB-KW"/>
</dbReference>
<sequence length="104" mass="11462">MIKVKILRQKGRTAGFSVSGHAGYEDSGKDIVCAAVTSAVQLTANGITEILHFPADVAVLENAVTLQTKDPSKEAEHFLQAFQLQLEVLEEQYPSFIQIRYLEV</sequence>
<reference evidence="7" key="1">
    <citation type="submission" date="2020-10" db="EMBL/GenBank/DDBJ databases">
        <authorList>
            <person name="Gilroy R."/>
        </authorList>
    </citation>
    <scope>NUCLEOTIDE SEQUENCE</scope>
    <source>
        <strain evidence="7">CHK199-13235</strain>
    </source>
</reference>
<keyword evidence="3" id="KW-0378">Hydrolase</keyword>
<dbReference type="CDD" id="cd16332">
    <property type="entry name" value="Prp-like"/>
    <property type="match status" value="1"/>
</dbReference>
<dbReference type="AlphaFoldDB" id="A0A9D1FNZ7"/>
<comment type="similarity">
    <text evidence="5">Belongs to the Prp family.</text>
</comment>
<dbReference type="GO" id="GO:0008234">
    <property type="term" value="F:cysteine-type peptidase activity"/>
    <property type="evidence" value="ECO:0007669"/>
    <property type="project" value="UniProtKB-KW"/>
</dbReference>
<name>A0A9D1FNZ7_9FIRM</name>
<dbReference type="InterPro" id="IPR036764">
    <property type="entry name" value="Peptidase_Prp_sf"/>
</dbReference>
<evidence type="ECO:0000313" key="8">
    <source>
        <dbReference type="Proteomes" id="UP000824002"/>
    </source>
</evidence>
<dbReference type="PANTHER" id="PTHR39178">
    <property type="entry name" value="HYPOTHETICAL RIBOSOME-ASSOCIATED PROTEIN"/>
    <property type="match status" value="1"/>
</dbReference>
<gene>
    <name evidence="7" type="ORF">IAB51_09035</name>
</gene>
<dbReference type="GO" id="GO:0042254">
    <property type="term" value="P:ribosome biogenesis"/>
    <property type="evidence" value="ECO:0007669"/>
    <property type="project" value="UniProtKB-KW"/>
</dbReference>
<dbReference type="Gene3D" id="3.30.70.1490">
    <property type="entry name" value="Cysteine protease Prp"/>
    <property type="match status" value="1"/>
</dbReference>
<dbReference type="PANTHER" id="PTHR39178:SF1">
    <property type="entry name" value="RIBOSOMAL-PROCESSING CYSTEINE PROTEASE PRP"/>
    <property type="match status" value="1"/>
</dbReference>
<evidence type="ECO:0000256" key="4">
    <source>
        <dbReference type="ARBA" id="ARBA00022807"/>
    </source>
</evidence>
<evidence type="ECO:0000256" key="6">
    <source>
        <dbReference type="ARBA" id="ARBA00044538"/>
    </source>
</evidence>
<accession>A0A9D1FNZ7</accession>
<comment type="caution">
    <text evidence="7">The sequence shown here is derived from an EMBL/GenBank/DDBJ whole genome shotgun (WGS) entry which is preliminary data.</text>
</comment>
<dbReference type="InterPro" id="IPR007422">
    <property type="entry name" value="Peptidase_Prp"/>
</dbReference>
<evidence type="ECO:0000256" key="1">
    <source>
        <dbReference type="ARBA" id="ARBA00022517"/>
    </source>
</evidence>
<evidence type="ECO:0000256" key="2">
    <source>
        <dbReference type="ARBA" id="ARBA00022670"/>
    </source>
</evidence>
<keyword evidence="2 7" id="KW-0645">Protease</keyword>
<keyword evidence="1" id="KW-0690">Ribosome biogenesis</keyword>
<dbReference type="Proteomes" id="UP000824002">
    <property type="component" value="Unassembled WGS sequence"/>
</dbReference>
<proteinExistence type="inferred from homology"/>
<protein>
    <recommendedName>
        <fullName evidence="6">Ribosomal processing cysteine protease Prp</fullName>
    </recommendedName>
</protein>
<dbReference type="SUPFAM" id="SSF118010">
    <property type="entry name" value="TM1457-like"/>
    <property type="match status" value="1"/>
</dbReference>
<evidence type="ECO:0000313" key="7">
    <source>
        <dbReference type="EMBL" id="HIS76938.1"/>
    </source>
</evidence>
<dbReference type="EMBL" id="DVJP01000059">
    <property type="protein sequence ID" value="HIS76938.1"/>
    <property type="molecule type" value="Genomic_DNA"/>
</dbReference>
<keyword evidence="4" id="KW-0788">Thiol protease</keyword>
<organism evidence="7 8">
    <name type="scientific">Candidatus Merdivicinus excrementipullorum</name>
    <dbReference type="NCBI Taxonomy" id="2840867"/>
    <lineage>
        <taxon>Bacteria</taxon>
        <taxon>Bacillati</taxon>
        <taxon>Bacillota</taxon>
        <taxon>Clostridia</taxon>
        <taxon>Eubacteriales</taxon>
        <taxon>Oscillospiraceae</taxon>
        <taxon>Oscillospiraceae incertae sedis</taxon>
        <taxon>Candidatus Merdivicinus</taxon>
    </lineage>
</organism>
<evidence type="ECO:0000256" key="3">
    <source>
        <dbReference type="ARBA" id="ARBA00022801"/>
    </source>
</evidence>